<reference evidence="1 2" key="1">
    <citation type="submission" date="2024-02" db="EMBL/GenBank/DDBJ databases">
        <authorList>
            <person name="Chen Y."/>
            <person name="Shah S."/>
            <person name="Dougan E. K."/>
            <person name="Thang M."/>
            <person name="Chan C."/>
        </authorList>
    </citation>
    <scope>NUCLEOTIDE SEQUENCE [LARGE SCALE GENOMIC DNA]</scope>
</reference>
<comment type="caution">
    <text evidence="1">The sequence shown here is derived from an EMBL/GenBank/DDBJ whole genome shotgun (WGS) entry which is preliminary data.</text>
</comment>
<keyword evidence="2" id="KW-1185">Reference proteome</keyword>
<proteinExistence type="predicted"/>
<evidence type="ECO:0000313" key="1">
    <source>
        <dbReference type="EMBL" id="CAK9012054.1"/>
    </source>
</evidence>
<dbReference type="EMBL" id="CAXAMN010005047">
    <property type="protein sequence ID" value="CAK9012054.1"/>
    <property type="molecule type" value="Genomic_DNA"/>
</dbReference>
<evidence type="ECO:0000313" key="2">
    <source>
        <dbReference type="Proteomes" id="UP001642484"/>
    </source>
</evidence>
<protein>
    <submittedName>
        <fullName evidence="1">Uncharacterized protein</fullName>
    </submittedName>
</protein>
<name>A0ABP0JCX5_9DINO</name>
<accession>A0ABP0JCX5</accession>
<gene>
    <name evidence="1" type="ORF">CCMP2556_LOCUS10705</name>
</gene>
<organism evidence="1 2">
    <name type="scientific">Durusdinium trenchii</name>
    <dbReference type="NCBI Taxonomy" id="1381693"/>
    <lineage>
        <taxon>Eukaryota</taxon>
        <taxon>Sar</taxon>
        <taxon>Alveolata</taxon>
        <taxon>Dinophyceae</taxon>
        <taxon>Suessiales</taxon>
        <taxon>Symbiodiniaceae</taxon>
        <taxon>Durusdinium</taxon>
    </lineage>
</organism>
<sequence length="154" mass="17249">MLNSLSDLPHNVVISETGRGAGGETHPLDVIVFVKRFAADQSMCQEAQLCFPHRYLAFLGPCPSEPRDLKAPLKSKKQSYLEIAKFLLRKQPNESTRRACEFILKICNNEPPQSVPRLPWFEKPPVPEIVVDLKAPSALTALAPLMRFSAVLQR</sequence>
<dbReference type="Proteomes" id="UP001642484">
    <property type="component" value="Unassembled WGS sequence"/>
</dbReference>